<protein>
    <submittedName>
        <fullName evidence="2">Uncharacterized protein</fullName>
    </submittedName>
</protein>
<feature type="non-terminal residue" evidence="2">
    <location>
        <position position="50"/>
    </location>
</feature>
<feature type="non-terminal residue" evidence="2">
    <location>
        <position position="1"/>
    </location>
</feature>
<dbReference type="AlphaFoldDB" id="A0A381T6A2"/>
<reference evidence="2" key="1">
    <citation type="submission" date="2018-05" db="EMBL/GenBank/DDBJ databases">
        <authorList>
            <person name="Lanie J.A."/>
            <person name="Ng W.-L."/>
            <person name="Kazmierczak K.M."/>
            <person name="Andrzejewski T.M."/>
            <person name="Davidsen T.M."/>
            <person name="Wayne K.J."/>
            <person name="Tettelin H."/>
            <person name="Glass J.I."/>
            <person name="Rusch D."/>
            <person name="Podicherti R."/>
            <person name="Tsui H.-C.T."/>
            <person name="Winkler M.E."/>
        </authorList>
    </citation>
    <scope>NUCLEOTIDE SEQUENCE</scope>
</reference>
<proteinExistence type="predicted"/>
<name>A0A381T6A2_9ZZZZ</name>
<sequence length="50" mass="5466">LPIHKTPPAGYAPAMPRAASTHQACSPHRTSAERWLLARATRCRSAIRSD</sequence>
<evidence type="ECO:0000256" key="1">
    <source>
        <dbReference type="SAM" id="MobiDB-lite"/>
    </source>
</evidence>
<organism evidence="2">
    <name type="scientific">marine metagenome</name>
    <dbReference type="NCBI Taxonomy" id="408172"/>
    <lineage>
        <taxon>unclassified sequences</taxon>
        <taxon>metagenomes</taxon>
        <taxon>ecological metagenomes</taxon>
    </lineage>
</organism>
<dbReference type="EMBL" id="UINC01003904">
    <property type="protein sequence ID" value="SVA10207.1"/>
    <property type="molecule type" value="Genomic_DNA"/>
</dbReference>
<feature type="region of interest" description="Disordered" evidence="1">
    <location>
        <begin position="1"/>
        <end position="29"/>
    </location>
</feature>
<gene>
    <name evidence="2" type="ORF">METZ01_LOCUS63061</name>
</gene>
<accession>A0A381T6A2</accession>
<evidence type="ECO:0000313" key="2">
    <source>
        <dbReference type="EMBL" id="SVA10207.1"/>
    </source>
</evidence>